<gene>
    <name evidence="8" type="ORF">NCTC11647_02660</name>
</gene>
<evidence type="ECO:0000256" key="6">
    <source>
        <dbReference type="SAM" id="Phobius"/>
    </source>
</evidence>
<dbReference type="GO" id="GO:0030255">
    <property type="term" value="P:protein secretion by the type IV secretion system"/>
    <property type="evidence" value="ECO:0007669"/>
    <property type="project" value="InterPro"/>
</dbReference>
<dbReference type="InterPro" id="IPR014150">
    <property type="entry name" value="Conjugal_tfr_TrbL"/>
</dbReference>
<evidence type="ECO:0000256" key="3">
    <source>
        <dbReference type="ARBA" id="ARBA00022989"/>
    </source>
</evidence>
<proteinExistence type="predicted"/>
<feature type="compositionally biased region" description="Polar residues" evidence="5">
    <location>
        <begin position="395"/>
        <end position="407"/>
    </location>
</feature>
<dbReference type="NCBIfam" id="TIGR02783">
    <property type="entry name" value="TrbL_P"/>
    <property type="match status" value="1"/>
</dbReference>
<feature type="transmembrane region" description="Helical" evidence="6">
    <location>
        <begin position="173"/>
        <end position="193"/>
    </location>
</feature>
<dbReference type="OrthoDB" id="8525003at2"/>
<dbReference type="Proteomes" id="UP000251647">
    <property type="component" value="Unassembled WGS sequence"/>
</dbReference>
<evidence type="ECO:0000313" key="8">
    <source>
        <dbReference type="EMBL" id="SPY43745.1"/>
    </source>
</evidence>
<feature type="transmembrane region" description="Helical" evidence="6">
    <location>
        <begin position="77"/>
        <end position="95"/>
    </location>
</feature>
<feature type="transmembrane region" description="Helical" evidence="6">
    <location>
        <begin position="281"/>
        <end position="305"/>
    </location>
</feature>
<accession>A0A2T3QCT4</accession>
<keyword evidence="3 6" id="KW-1133">Transmembrane helix</keyword>
<evidence type="ECO:0000256" key="2">
    <source>
        <dbReference type="ARBA" id="ARBA00022692"/>
    </source>
</evidence>
<evidence type="ECO:0000256" key="4">
    <source>
        <dbReference type="ARBA" id="ARBA00023136"/>
    </source>
</evidence>
<dbReference type="GO" id="GO:0016020">
    <property type="term" value="C:membrane"/>
    <property type="evidence" value="ECO:0007669"/>
    <property type="project" value="UniProtKB-SubCell"/>
</dbReference>
<feature type="transmembrane region" description="Helical" evidence="6">
    <location>
        <begin position="239"/>
        <end position="261"/>
    </location>
</feature>
<sequence>MYRIYLIFCLLLFSPLSLASQSDNAVDKIMQRFYEQTSAWEPIIHKYTMSLFVGLVTISFVWGAAQVLLKQGGVVDAIVFLFQSTMSIGVSIYLLSDGPNLSRALIASFSKISGILAGTNQQFSPSDILEFGLSIATKIWDKASAFSIINGILLSVVGLVIIVIFAMIAAEMIVLIVGAYMLVSGGTIMLAFLGSEWTRNYAMNYFTSVIGIAAQLFFMQLTVLIGYQVFSAYLTLEDTSLASIAMLLAMAIVYFALIKVMPNIASSLATGNFRFGSGSAVAAATAIAGAAAGAGLLASGVAGGASGAAMSKFMASDAGKNILSKFSSATQSAMSHSPQSFAAMKGAQGAAKVMTGAGSVAGKAAKVGMQALANQSPIGRALSQAHRSMGGANRPNPNTNDSTTATPTMADAKKNQASRNLAKAMMDELNK</sequence>
<dbReference type="Pfam" id="PF04610">
    <property type="entry name" value="TrbL"/>
    <property type="match status" value="1"/>
</dbReference>
<organism evidence="8 9">
    <name type="scientific">Photobacterium damselae</name>
    <dbReference type="NCBI Taxonomy" id="38293"/>
    <lineage>
        <taxon>Bacteria</taxon>
        <taxon>Pseudomonadati</taxon>
        <taxon>Pseudomonadota</taxon>
        <taxon>Gammaproteobacteria</taxon>
        <taxon>Vibrionales</taxon>
        <taxon>Vibrionaceae</taxon>
        <taxon>Photobacterium</taxon>
    </lineage>
</organism>
<dbReference type="EMBL" id="UATL01000002">
    <property type="protein sequence ID" value="SPY43745.1"/>
    <property type="molecule type" value="Genomic_DNA"/>
</dbReference>
<feature type="signal peptide" evidence="7">
    <location>
        <begin position="1"/>
        <end position="19"/>
    </location>
</feature>
<evidence type="ECO:0000313" key="9">
    <source>
        <dbReference type="Proteomes" id="UP000251647"/>
    </source>
</evidence>
<dbReference type="RefSeq" id="WP_005307169.1">
    <property type="nucleotide sequence ID" value="NZ_PYOG01000028.1"/>
</dbReference>
<evidence type="ECO:0000256" key="7">
    <source>
        <dbReference type="SAM" id="SignalP"/>
    </source>
</evidence>
<feature type="transmembrane region" description="Helical" evidence="6">
    <location>
        <begin position="143"/>
        <end position="166"/>
    </location>
</feature>
<evidence type="ECO:0000256" key="5">
    <source>
        <dbReference type="SAM" id="MobiDB-lite"/>
    </source>
</evidence>
<reference evidence="8 9" key="1">
    <citation type="submission" date="2018-06" db="EMBL/GenBank/DDBJ databases">
        <authorList>
            <consortium name="Pathogen Informatics"/>
            <person name="Doyle S."/>
        </authorList>
    </citation>
    <scope>NUCLEOTIDE SEQUENCE [LARGE SCALE GENOMIC DNA]</scope>
    <source>
        <strain evidence="8 9">NCTC11647</strain>
    </source>
</reference>
<feature type="transmembrane region" description="Helical" evidence="6">
    <location>
        <begin position="205"/>
        <end position="227"/>
    </location>
</feature>
<keyword evidence="4 6" id="KW-0472">Membrane</keyword>
<protein>
    <submittedName>
        <fullName evidence="8">Conjugal transfer protein TrbL</fullName>
    </submittedName>
</protein>
<feature type="transmembrane region" description="Helical" evidence="6">
    <location>
        <begin position="43"/>
        <end position="65"/>
    </location>
</feature>
<evidence type="ECO:0000256" key="1">
    <source>
        <dbReference type="ARBA" id="ARBA00004141"/>
    </source>
</evidence>
<dbReference type="InterPro" id="IPR007688">
    <property type="entry name" value="Conjugal_tfr_TrbL/VirB6"/>
</dbReference>
<comment type="subcellular location">
    <subcellularLocation>
        <location evidence="1">Membrane</location>
        <topology evidence="1">Multi-pass membrane protein</topology>
    </subcellularLocation>
</comment>
<keyword evidence="7" id="KW-0732">Signal</keyword>
<keyword evidence="2 6" id="KW-0812">Transmembrane</keyword>
<feature type="chain" id="PRO_5043377450" evidence="7">
    <location>
        <begin position="20"/>
        <end position="431"/>
    </location>
</feature>
<dbReference type="AlphaFoldDB" id="A0A2T3QCT4"/>
<name>A0A2T3QCT4_PHODM</name>
<feature type="region of interest" description="Disordered" evidence="5">
    <location>
        <begin position="384"/>
        <end position="418"/>
    </location>
</feature>